<dbReference type="InterPro" id="IPR036259">
    <property type="entry name" value="MFS_trans_sf"/>
</dbReference>
<evidence type="ECO:0000256" key="6">
    <source>
        <dbReference type="ARBA" id="ARBA00041768"/>
    </source>
</evidence>
<evidence type="ECO:0000256" key="4">
    <source>
        <dbReference type="ARBA" id="ARBA00034696"/>
    </source>
</evidence>
<evidence type="ECO:0000256" key="8">
    <source>
        <dbReference type="SAM" id="MobiDB-lite"/>
    </source>
</evidence>
<comment type="subcellular location">
    <subcellularLocation>
        <location evidence="4">Basal cell membrane</location>
        <topology evidence="4">Multi-pass membrane protein</topology>
    </subcellularLocation>
</comment>
<evidence type="ECO:0000256" key="3">
    <source>
        <dbReference type="ARBA" id="ARBA00023136"/>
    </source>
</evidence>
<dbReference type="GO" id="GO:0009925">
    <property type="term" value="C:basal plasma membrane"/>
    <property type="evidence" value="ECO:0007669"/>
    <property type="project" value="UniProtKB-SubCell"/>
</dbReference>
<dbReference type="EMBL" id="VOFY01000013">
    <property type="protein sequence ID" value="KAA8586971.1"/>
    <property type="molecule type" value="Genomic_DNA"/>
</dbReference>
<keyword evidence="3 9" id="KW-0472">Membrane</keyword>
<dbReference type="PANTHER" id="PTHR24064">
    <property type="entry name" value="SOLUTE CARRIER FAMILY 22 MEMBER"/>
    <property type="match status" value="1"/>
</dbReference>
<protein>
    <recommendedName>
        <fullName evidence="5">Solute carrier family 22 member 6</fullName>
    </recommendedName>
    <alternativeName>
        <fullName evidence="7">Organic anion transporter 1</fullName>
    </alternativeName>
    <alternativeName>
        <fullName evidence="6">Renal organic anion transporter 1</fullName>
    </alternativeName>
</protein>
<evidence type="ECO:0000256" key="7">
    <source>
        <dbReference type="ARBA" id="ARBA00042362"/>
    </source>
</evidence>
<name>A0A5J5D615_9PERO</name>
<feature type="domain" description="Major facilitator superfamily (MFS) profile" evidence="10">
    <location>
        <begin position="97"/>
        <end position="521"/>
    </location>
</feature>
<feature type="transmembrane region" description="Helical" evidence="9">
    <location>
        <begin position="350"/>
        <end position="368"/>
    </location>
</feature>
<gene>
    <name evidence="11" type="ORF">FQN60_000807</name>
</gene>
<evidence type="ECO:0000256" key="9">
    <source>
        <dbReference type="SAM" id="Phobius"/>
    </source>
</evidence>
<organism evidence="11 12">
    <name type="scientific">Etheostoma spectabile</name>
    <name type="common">orangethroat darter</name>
    <dbReference type="NCBI Taxonomy" id="54343"/>
    <lineage>
        <taxon>Eukaryota</taxon>
        <taxon>Metazoa</taxon>
        <taxon>Chordata</taxon>
        <taxon>Craniata</taxon>
        <taxon>Vertebrata</taxon>
        <taxon>Euteleostomi</taxon>
        <taxon>Actinopterygii</taxon>
        <taxon>Neopterygii</taxon>
        <taxon>Teleostei</taxon>
        <taxon>Neoteleostei</taxon>
        <taxon>Acanthomorphata</taxon>
        <taxon>Eupercaria</taxon>
        <taxon>Perciformes</taxon>
        <taxon>Percoidei</taxon>
        <taxon>Percidae</taxon>
        <taxon>Etheostomatinae</taxon>
        <taxon>Etheostoma</taxon>
    </lineage>
</organism>
<feature type="transmembrane region" description="Helical" evidence="9">
    <location>
        <begin position="546"/>
        <end position="565"/>
    </location>
</feature>
<dbReference type="GO" id="GO:0022857">
    <property type="term" value="F:transmembrane transporter activity"/>
    <property type="evidence" value="ECO:0007669"/>
    <property type="project" value="InterPro"/>
</dbReference>
<feature type="transmembrane region" description="Helical" evidence="9">
    <location>
        <begin position="175"/>
        <end position="197"/>
    </location>
</feature>
<keyword evidence="12" id="KW-1185">Reference proteome</keyword>
<keyword evidence="1 9" id="KW-0812">Transmembrane</keyword>
<dbReference type="SUPFAM" id="SSF103473">
    <property type="entry name" value="MFS general substrate transporter"/>
    <property type="match status" value="1"/>
</dbReference>
<evidence type="ECO:0000313" key="12">
    <source>
        <dbReference type="Proteomes" id="UP000327493"/>
    </source>
</evidence>
<evidence type="ECO:0000256" key="5">
    <source>
        <dbReference type="ARBA" id="ARBA00039897"/>
    </source>
</evidence>
<feature type="transmembrane region" description="Helical" evidence="9">
    <location>
        <begin position="496"/>
        <end position="516"/>
    </location>
</feature>
<evidence type="ECO:0000256" key="1">
    <source>
        <dbReference type="ARBA" id="ARBA00022692"/>
    </source>
</evidence>
<proteinExistence type="predicted"/>
<feature type="region of interest" description="Disordered" evidence="8">
    <location>
        <begin position="621"/>
        <end position="640"/>
    </location>
</feature>
<dbReference type="Pfam" id="PF00083">
    <property type="entry name" value="Sugar_tr"/>
    <property type="match status" value="1"/>
</dbReference>
<dbReference type="Proteomes" id="UP000327493">
    <property type="component" value="Chromosome 13"/>
</dbReference>
<dbReference type="InterPro" id="IPR005828">
    <property type="entry name" value="MFS_sugar_transport-like"/>
</dbReference>
<feature type="transmembrane region" description="Helical" evidence="9">
    <location>
        <begin position="203"/>
        <end position="226"/>
    </location>
</feature>
<dbReference type="FunFam" id="1.20.1250.20:FF:000023">
    <property type="entry name" value="Solute carrier family 22 member 6"/>
    <property type="match status" value="1"/>
</dbReference>
<evidence type="ECO:0000313" key="11">
    <source>
        <dbReference type="EMBL" id="KAA8586971.1"/>
    </source>
</evidence>
<feature type="transmembrane region" description="Helical" evidence="9">
    <location>
        <begin position="261"/>
        <end position="280"/>
    </location>
</feature>
<feature type="transmembrane region" description="Helical" evidence="9">
    <location>
        <begin position="380"/>
        <end position="404"/>
    </location>
</feature>
<feature type="non-terminal residue" evidence="11">
    <location>
        <position position="657"/>
    </location>
</feature>
<keyword evidence="2 9" id="KW-1133">Transmembrane helix</keyword>
<evidence type="ECO:0000256" key="2">
    <source>
        <dbReference type="ARBA" id="ARBA00022989"/>
    </source>
</evidence>
<dbReference type="PROSITE" id="PS50850">
    <property type="entry name" value="MFS"/>
    <property type="match status" value="1"/>
</dbReference>
<sequence length="657" mass="71802">MAFGDLLEQVGSTGRFQILHVTLLCMPVLLMASHNLLQNFVAAVPPHYCNAHTNLSQSQLSPEETLLITVPQDQIGKPQRCQRYVTPQWHLLTKNGSSGSGEDKDTKEGLDVGLQGCDDGWSYNMTDMSSTIISDWNLVCDLRSFKQMGQTVYMGGVLVGAVVFGGLSDRYGRRILLLISNLLMAVSGTCVALSNSFTLYCVFRFGCGMALSGLGLNTFSLIVEWIPTRVRTVVGTITGYSYTVGQLILAVVAYFLRDWRWLTLAVSLPFYVFFLISWWFHESSRWLVMSNKPEQAIKNLKRVANFNGRREEGEKIDIKMLQESMTKEMSCSQGSYSVLDLFRMPTMRKMTICLSAVWFSTSFAYYGLAMDLQKFGVDIYLIQVIFGAVDIPAKVVITVSMSFIGRRPSQSGGLILAGITILINLLVPYEKSTARTCLAVLGKGCLAASFNCCYLYSGELYPTIIRQNGMGWVSMMARVGAMVAPMVLLTGEYIPWLPGLIYGGAPILSGVAAIFLPETLGSPLPDTIEDVEDSQPVGAGGQAAPAVIKIGATLLLVGLLALGIVKGHLVAAQQRLVILQRIGVVDSRRERHGMAGIWGCDLEGLFPTCRCAESLPASQRSLHTAGPADEGQSNHSVQHAGPVPPCTQDCCIYWSPR</sequence>
<dbReference type="Gene3D" id="1.20.1250.20">
    <property type="entry name" value="MFS general substrate transporter like domains"/>
    <property type="match status" value="1"/>
</dbReference>
<dbReference type="AlphaFoldDB" id="A0A5J5D615"/>
<feature type="transmembrane region" description="Helical" evidence="9">
    <location>
        <begin position="233"/>
        <end position="255"/>
    </location>
</feature>
<dbReference type="InterPro" id="IPR020846">
    <property type="entry name" value="MFS_dom"/>
</dbReference>
<feature type="transmembrane region" description="Helical" evidence="9">
    <location>
        <begin position="151"/>
        <end position="168"/>
    </location>
</feature>
<accession>A0A5J5D615</accession>
<evidence type="ECO:0000259" key="10">
    <source>
        <dbReference type="PROSITE" id="PS50850"/>
    </source>
</evidence>
<comment type="caution">
    <text evidence="11">The sequence shown here is derived from an EMBL/GenBank/DDBJ whole genome shotgun (WGS) entry which is preliminary data.</text>
</comment>
<reference evidence="11 12" key="1">
    <citation type="submission" date="2019-08" db="EMBL/GenBank/DDBJ databases">
        <title>A chromosome-level genome assembly, high-density linkage maps, and genome scans reveal the genomic architecture of hybrid incompatibilities underlying speciation via character displacement in darters (Percidae: Etheostominae).</title>
        <authorList>
            <person name="Moran R.L."/>
            <person name="Catchen J.M."/>
            <person name="Fuller R.C."/>
        </authorList>
    </citation>
    <scope>NUCLEOTIDE SEQUENCE [LARGE SCALE GENOMIC DNA]</scope>
    <source>
        <strain evidence="11">EspeVRDwgs_2016</strain>
        <tissue evidence="11">Muscle</tissue>
    </source>
</reference>